<dbReference type="OrthoDB" id="1524221at2"/>
<evidence type="ECO:0000256" key="1">
    <source>
        <dbReference type="SAM" id="MobiDB-lite"/>
    </source>
</evidence>
<keyword evidence="2" id="KW-0732">Signal</keyword>
<evidence type="ECO:0000313" key="5">
    <source>
        <dbReference type="Proteomes" id="UP000248917"/>
    </source>
</evidence>
<feature type="signal peptide" evidence="2">
    <location>
        <begin position="1"/>
        <end position="22"/>
    </location>
</feature>
<dbReference type="Proteomes" id="UP000248917">
    <property type="component" value="Unassembled WGS sequence"/>
</dbReference>
<name>A0A326RPM6_9BACT</name>
<accession>A0A326RPM6</accession>
<sequence>MKKILLTYLILGAIAVSFPAQAQLLKKIQNAAQSAAQSATTPKSDNGGNHPLSGMMGGMMQPANTESSYGFTGYLIMEVTSTDKKGKTEDPAQIKYLLTKDVQLMGMTFEDPKSKGSTTTTIMDSKNQAMVILMEDKGNKSSMAMKMDFDKMQGMVDEEIENQTHDDYTLTKTGNKKTILGYPCEEYIVTNEDGKGEYWITEKPIEGVSLFSPQSNPMVSNKTMERYQTMFTNAPKGTFMEMIFTATDGTVTTMNVIEIETNQPRNIQMSEYPNLMAGGR</sequence>
<dbReference type="RefSeq" id="WP_111393506.1">
    <property type="nucleotide sequence ID" value="NZ_QKTX01000010.1"/>
</dbReference>
<dbReference type="Pfam" id="PF14371">
    <property type="entry name" value="DUF4412"/>
    <property type="match status" value="1"/>
</dbReference>
<keyword evidence="5" id="KW-1185">Reference proteome</keyword>
<organism evidence="4 5">
    <name type="scientific">Algoriphagus aquaeductus</name>
    <dbReference type="NCBI Taxonomy" id="475299"/>
    <lineage>
        <taxon>Bacteria</taxon>
        <taxon>Pseudomonadati</taxon>
        <taxon>Bacteroidota</taxon>
        <taxon>Cytophagia</taxon>
        <taxon>Cytophagales</taxon>
        <taxon>Cyclobacteriaceae</taxon>
        <taxon>Algoriphagus</taxon>
    </lineage>
</organism>
<dbReference type="AlphaFoldDB" id="A0A326RPM6"/>
<reference evidence="4 5" key="1">
    <citation type="submission" date="2018-06" db="EMBL/GenBank/DDBJ databases">
        <title>Genomic Encyclopedia of Archaeal and Bacterial Type Strains, Phase II (KMG-II): from individual species to whole genera.</title>
        <authorList>
            <person name="Goeker M."/>
        </authorList>
    </citation>
    <scope>NUCLEOTIDE SEQUENCE [LARGE SCALE GENOMIC DNA]</scope>
    <source>
        <strain evidence="4 5">T4</strain>
    </source>
</reference>
<proteinExistence type="predicted"/>
<feature type="chain" id="PRO_5016287525" evidence="2">
    <location>
        <begin position="23"/>
        <end position="280"/>
    </location>
</feature>
<evidence type="ECO:0000313" key="4">
    <source>
        <dbReference type="EMBL" id="PZV81513.1"/>
    </source>
</evidence>
<feature type="region of interest" description="Disordered" evidence="1">
    <location>
        <begin position="36"/>
        <end position="59"/>
    </location>
</feature>
<evidence type="ECO:0000256" key="2">
    <source>
        <dbReference type="SAM" id="SignalP"/>
    </source>
</evidence>
<comment type="caution">
    <text evidence="4">The sequence shown here is derived from an EMBL/GenBank/DDBJ whole genome shotgun (WGS) entry which is preliminary data.</text>
</comment>
<gene>
    <name evidence="4" type="ORF">CLV31_11044</name>
</gene>
<protein>
    <submittedName>
        <fullName evidence="4">Uncharacterized protein DUF4412</fullName>
    </submittedName>
</protein>
<dbReference type="InterPro" id="IPR025524">
    <property type="entry name" value="DUF4412"/>
</dbReference>
<feature type="domain" description="DUF4412" evidence="3">
    <location>
        <begin position="71"/>
        <end position="263"/>
    </location>
</feature>
<dbReference type="EMBL" id="QKTX01000010">
    <property type="protein sequence ID" value="PZV81513.1"/>
    <property type="molecule type" value="Genomic_DNA"/>
</dbReference>
<evidence type="ECO:0000259" key="3">
    <source>
        <dbReference type="Pfam" id="PF14371"/>
    </source>
</evidence>